<accession>A0ABW8SJD0</accession>
<name>A0ABW8SJD0_9CLOT</name>
<comment type="caution">
    <text evidence="1">The sequence shown here is derived from an EMBL/GenBank/DDBJ whole genome shotgun (WGS) entry which is preliminary data.</text>
</comment>
<proteinExistence type="predicted"/>
<gene>
    <name evidence="1" type="ORF">ACJDU8_11135</name>
</gene>
<dbReference type="RefSeq" id="WP_406792228.1">
    <property type="nucleotide sequence ID" value="NZ_JBJHZX010000015.1"/>
</dbReference>
<protein>
    <submittedName>
        <fullName evidence="1">Ribbon-helix-helix domain-containing protein</fullName>
    </submittedName>
</protein>
<dbReference type="Proteomes" id="UP001623660">
    <property type="component" value="Unassembled WGS sequence"/>
</dbReference>
<evidence type="ECO:0000313" key="1">
    <source>
        <dbReference type="EMBL" id="MFL0196114.1"/>
    </source>
</evidence>
<keyword evidence="2" id="KW-1185">Reference proteome</keyword>
<sequence length="107" mass="12618">MNARNRIRINENIDEKLLDKLQLYSESLDFPKSRIVEEGIRYILKQKISPRKKSANRKAINLTINSELWSKLKAYSELNNYKLVHLLETAIKYSLKKFKPHLTSLSD</sequence>
<organism evidence="1 2">
    <name type="scientific">Candidatus Clostridium eludens</name>
    <dbReference type="NCBI Taxonomy" id="3381663"/>
    <lineage>
        <taxon>Bacteria</taxon>
        <taxon>Bacillati</taxon>
        <taxon>Bacillota</taxon>
        <taxon>Clostridia</taxon>
        <taxon>Eubacteriales</taxon>
        <taxon>Clostridiaceae</taxon>
        <taxon>Clostridium</taxon>
    </lineage>
</organism>
<reference evidence="1 2" key="1">
    <citation type="submission" date="2024-11" db="EMBL/GenBank/DDBJ databases">
        <authorList>
            <person name="Heng Y.C."/>
            <person name="Lim A.C.H."/>
            <person name="Lee J.K.Y."/>
            <person name="Kittelmann S."/>
        </authorList>
    </citation>
    <scope>NUCLEOTIDE SEQUENCE [LARGE SCALE GENOMIC DNA]</scope>
    <source>
        <strain evidence="1 2">WILCCON 0269</strain>
    </source>
</reference>
<dbReference type="EMBL" id="JBJHZX010000015">
    <property type="protein sequence ID" value="MFL0196114.1"/>
    <property type="molecule type" value="Genomic_DNA"/>
</dbReference>
<evidence type="ECO:0000313" key="2">
    <source>
        <dbReference type="Proteomes" id="UP001623660"/>
    </source>
</evidence>